<gene>
    <name evidence="1" type="ORF">G2W53_030973</name>
</gene>
<protein>
    <submittedName>
        <fullName evidence="1">Uncharacterized protein</fullName>
    </submittedName>
</protein>
<sequence length="30" mass="3211">MSAFMGAEVCRCPPPPTGRDVNDPAHIPFP</sequence>
<comment type="caution">
    <text evidence="1">The sequence shown here is derived from an EMBL/GenBank/DDBJ whole genome shotgun (WGS) entry which is preliminary data.</text>
</comment>
<accession>A0A834TGI6</accession>
<dbReference type="Proteomes" id="UP000634136">
    <property type="component" value="Unassembled WGS sequence"/>
</dbReference>
<organism evidence="1 2">
    <name type="scientific">Senna tora</name>
    <dbReference type="NCBI Taxonomy" id="362788"/>
    <lineage>
        <taxon>Eukaryota</taxon>
        <taxon>Viridiplantae</taxon>
        <taxon>Streptophyta</taxon>
        <taxon>Embryophyta</taxon>
        <taxon>Tracheophyta</taxon>
        <taxon>Spermatophyta</taxon>
        <taxon>Magnoliopsida</taxon>
        <taxon>eudicotyledons</taxon>
        <taxon>Gunneridae</taxon>
        <taxon>Pentapetalae</taxon>
        <taxon>rosids</taxon>
        <taxon>fabids</taxon>
        <taxon>Fabales</taxon>
        <taxon>Fabaceae</taxon>
        <taxon>Caesalpinioideae</taxon>
        <taxon>Cassia clade</taxon>
        <taxon>Senna</taxon>
    </lineage>
</organism>
<dbReference type="EMBL" id="JAAIUW010000009">
    <property type="protein sequence ID" value="KAF7817004.1"/>
    <property type="molecule type" value="Genomic_DNA"/>
</dbReference>
<name>A0A834TGI6_9FABA</name>
<dbReference type="AlphaFoldDB" id="A0A834TGI6"/>
<proteinExistence type="predicted"/>
<evidence type="ECO:0000313" key="1">
    <source>
        <dbReference type="EMBL" id="KAF7817004.1"/>
    </source>
</evidence>
<reference evidence="1" key="1">
    <citation type="submission" date="2020-09" db="EMBL/GenBank/DDBJ databases">
        <title>Genome-Enabled Discovery of Anthraquinone Biosynthesis in Senna tora.</title>
        <authorList>
            <person name="Kang S.-H."/>
            <person name="Pandey R.P."/>
            <person name="Lee C.-M."/>
            <person name="Sim J.-S."/>
            <person name="Jeong J.-T."/>
            <person name="Choi B.-S."/>
            <person name="Jung M."/>
            <person name="Ginzburg D."/>
            <person name="Zhao K."/>
            <person name="Won S.Y."/>
            <person name="Oh T.-J."/>
            <person name="Yu Y."/>
            <person name="Kim N.-H."/>
            <person name="Lee O.R."/>
            <person name="Lee T.-H."/>
            <person name="Bashyal P."/>
            <person name="Kim T.-S."/>
            <person name="Lee W.-H."/>
            <person name="Kawkins C."/>
            <person name="Kim C.-K."/>
            <person name="Kim J.S."/>
            <person name="Ahn B.O."/>
            <person name="Rhee S.Y."/>
            <person name="Sohng J.K."/>
        </authorList>
    </citation>
    <scope>NUCLEOTIDE SEQUENCE</scope>
    <source>
        <tissue evidence="1">Leaf</tissue>
    </source>
</reference>
<evidence type="ECO:0000313" key="2">
    <source>
        <dbReference type="Proteomes" id="UP000634136"/>
    </source>
</evidence>
<keyword evidence="2" id="KW-1185">Reference proteome</keyword>